<name>A0A0K2B442_STRA7</name>
<dbReference type="AlphaFoldDB" id="A0A0K2B442"/>
<dbReference type="EMBL" id="CP012382">
    <property type="protein sequence ID" value="AKZ60003.1"/>
    <property type="molecule type" value="Genomic_DNA"/>
</dbReference>
<gene>
    <name evidence="1" type="ORF">SAM23877_6958</name>
</gene>
<evidence type="ECO:0000313" key="2">
    <source>
        <dbReference type="Proteomes" id="UP000061018"/>
    </source>
</evidence>
<proteinExistence type="predicted"/>
<reference evidence="2" key="1">
    <citation type="journal article" date="2015" name="J. Biotechnol.">
        <title>Complete genome sequence of Streptomyces ambofaciens ATCC 23877, the spiramycin producer.</title>
        <authorList>
            <person name="Thibessard A."/>
            <person name="Haas D."/>
            <person name="Gerbaud C."/>
            <person name="Aigle B."/>
            <person name="Lautru S."/>
            <person name="Pernodet J.L."/>
            <person name="Leblond P."/>
        </authorList>
    </citation>
    <scope>NUCLEOTIDE SEQUENCE [LARGE SCALE GENOMIC DNA]</scope>
    <source>
        <strain evidence="2">ATCC 23877 / 3486 / DSM 40053 / JCM 4204 / NBRC 12836 / NRRL B-2516</strain>
    </source>
</reference>
<dbReference type="Proteomes" id="UP000061018">
    <property type="component" value="Chromosome"/>
</dbReference>
<sequence>MAGTYSAKHESLKETKRSILVTVRCRGRRRAGRAPVTVIDRGRQRGCGALAGNAGSGAARQQE</sequence>
<protein>
    <submittedName>
        <fullName evidence="1">Uncharacterized protein</fullName>
    </submittedName>
</protein>
<organism evidence="1 2">
    <name type="scientific">Streptomyces ambofaciens (strain ATCC 23877 / 3486 / DSM 40053 / JCM 4204 / NBRC 12836 / NRRL B-2516)</name>
    <dbReference type="NCBI Taxonomy" id="278992"/>
    <lineage>
        <taxon>Bacteria</taxon>
        <taxon>Bacillati</taxon>
        <taxon>Actinomycetota</taxon>
        <taxon>Actinomycetes</taxon>
        <taxon>Kitasatosporales</taxon>
        <taxon>Streptomycetaceae</taxon>
        <taxon>Streptomyces</taxon>
    </lineage>
</organism>
<evidence type="ECO:0000313" key="1">
    <source>
        <dbReference type="EMBL" id="AKZ60003.1"/>
    </source>
</evidence>
<accession>A0A0K2B442</accession>
<dbReference type="KEGG" id="samb:SAM23877_6958"/>